<comment type="similarity">
    <text evidence="1">Belongs to the transferase hexapeptide repeat family.</text>
</comment>
<dbReference type="EMBL" id="EAAA01001413">
    <property type="status" value="NOT_ANNOTATED_CDS"/>
    <property type="molecule type" value="Genomic_DNA"/>
</dbReference>
<proteinExistence type="inferred from homology"/>
<dbReference type="SUPFAM" id="SSF53448">
    <property type="entry name" value="Nucleotide-diphospho-sugar transferases"/>
    <property type="match status" value="1"/>
</dbReference>
<dbReference type="STRING" id="7719.ENSCINP00000022017"/>
<organism evidence="4 5">
    <name type="scientific">Ciona intestinalis</name>
    <name type="common">Transparent sea squirt</name>
    <name type="synonym">Ascidia intestinalis</name>
    <dbReference type="NCBI Taxonomy" id="7719"/>
    <lineage>
        <taxon>Eukaryota</taxon>
        <taxon>Metazoa</taxon>
        <taxon>Chordata</taxon>
        <taxon>Tunicata</taxon>
        <taxon>Ascidiacea</taxon>
        <taxon>Phlebobranchia</taxon>
        <taxon>Cionidae</taxon>
        <taxon>Ciona</taxon>
    </lineage>
</organism>
<feature type="domain" description="Mannose-1-phosphate guanyltransferase C-terminal" evidence="3">
    <location>
        <begin position="287"/>
        <end position="421"/>
    </location>
</feature>
<dbReference type="InParanoid" id="F6TC27"/>
<evidence type="ECO:0000313" key="5">
    <source>
        <dbReference type="Proteomes" id="UP000008144"/>
    </source>
</evidence>
<dbReference type="InterPro" id="IPR056729">
    <property type="entry name" value="GMPPB_C"/>
</dbReference>
<dbReference type="OMA" id="MPVPNWW"/>
<dbReference type="Gene3D" id="2.160.10.10">
    <property type="entry name" value="Hexapeptide repeat proteins"/>
    <property type="match status" value="1"/>
</dbReference>
<dbReference type="InterPro" id="IPR029044">
    <property type="entry name" value="Nucleotide-diphossugar_trans"/>
</dbReference>
<dbReference type="EMBL" id="EAAA01001412">
    <property type="status" value="NOT_ANNOTATED_CDS"/>
    <property type="molecule type" value="Genomic_DNA"/>
</dbReference>
<sequence length="425" mass="46789">MWKAIILIGGPEKGTRFRPLSLDVPKPLFPVAGFPMVQHHIEACCQVPEIKEILLIGFFPLSDELKSFLEYAKKQFTPSIRYLQEYTSLGTAGGLYHFRDQIGAGNPSAFLVFNADVCCNFPLQEILSFHKSKTTDDGITIVATEATQQESMSYGCVVEDAATGEATHYVEKPETFVSSLINCGVYAFSPKVLQYMENVFKEHQSERFDSGDDNADQSFSERISLEKEILNPYAGSGKMFVYKTKEVWGQIKSAASAIHANKLYLSLYHKTNPERLAQNSHKQSPTIIGDVFIHPNAEVHSSAVIGPNVTIDDRVVVGPGVRVSNSILLPGAVLKNHSCVLNAIIGWQSIVGDWSRVEGTAHQPDPNAPFSKIISDGLFNEDGRLCPSITVLGYNVFIAPEIIILNSIVLPNKTIQSSSKNLIIL</sequence>
<dbReference type="Pfam" id="PF00483">
    <property type="entry name" value="NTP_transferase"/>
    <property type="match status" value="1"/>
</dbReference>
<reference evidence="4" key="3">
    <citation type="submission" date="2025-08" db="UniProtKB">
        <authorList>
            <consortium name="Ensembl"/>
        </authorList>
    </citation>
    <scope>IDENTIFICATION</scope>
</reference>
<dbReference type="PANTHER" id="PTHR22572">
    <property type="entry name" value="SUGAR-1-PHOSPHATE GUANYL TRANSFERASE"/>
    <property type="match status" value="1"/>
</dbReference>
<dbReference type="HOGENOM" id="CLU_029499_3_0_1"/>
<dbReference type="InterPro" id="IPR005835">
    <property type="entry name" value="NTP_transferase_dom"/>
</dbReference>
<reference evidence="4" key="4">
    <citation type="submission" date="2025-09" db="UniProtKB">
        <authorList>
            <consortium name="Ensembl"/>
        </authorList>
    </citation>
    <scope>IDENTIFICATION</scope>
</reference>
<dbReference type="FunCoup" id="F6TC27">
    <property type="interactions" value="72"/>
</dbReference>
<dbReference type="AlphaFoldDB" id="F6TC27"/>
<evidence type="ECO:0000259" key="2">
    <source>
        <dbReference type="Pfam" id="PF00483"/>
    </source>
</evidence>
<feature type="domain" description="Nucleotidyl transferase" evidence="2">
    <location>
        <begin position="3"/>
        <end position="207"/>
    </location>
</feature>
<evidence type="ECO:0000259" key="3">
    <source>
        <dbReference type="Pfam" id="PF25087"/>
    </source>
</evidence>
<dbReference type="SUPFAM" id="SSF51161">
    <property type="entry name" value="Trimeric LpxA-like enzymes"/>
    <property type="match status" value="1"/>
</dbReference>
<dbReference type="Ensembl" id="ENSCINT00000022263.2">
    <property type="protein sequence ID" value="ENSCINP00000022017.2"/>
    <property type="gene ID" value="ENSCING00000011553.2"/>
</dbReference>
<reference evidence="5" key="1">
    <citation type="journal article" date="2002" name="Science">
        <title>The draft genome of Ciona intestinalis: insights into chordate and vertebrate origins.</title>
        <authorList>
            <person name="Dehal P."/>
            <person name="Satou Y."/>
            <person name="Campbell R.K."/>
            <person name="Chapman J."/>
            <person name="Degnan B."/>
            <person name="De Tomaso A."/>
            <person name="Davidson B."/>
            <person name="Di Gregorio A."/>
            <person name="Gelpke M."/>
            <person name="Goodstein D.M."/>
            <person name="Harafuji N."/>
            <person name="Hastings K.E."/>
            <person name="Ho I."/>
            <person name="Hotta K."/>
            <person name="Huang W."/>
            <person name="Kawashima T."/>
            <person name="Lemaire P."/>
            <person name="Martinez D."/>
            <person name="Meinertzhagen I.A."/>
            <person name="Necula S."/>
            <person name="Nonaka M."/>
            <person name="Putnam N."/>
            <person name="Rash S."/>
            <person name="Saiga H."/>
            <person name="Satake M."/>
            <person name="Terry A."/>
            <person name="Yamada L."/>
            <person name="Wang H.G."/>
            <person name="Awazu S."/>
            <person name="Azumi K."/>
            <person name="Boore J."/>
            <person name="Branno M."/>
            <person name="Chin-Bow S."/>
            <person name="DeSantis R."/>
            <person name="Doyle S."/>
            <person name="Francino P."/>
            <person name="Keys D.N."/>
            <person name="Haga S."/>
            <person name="Hayashi H."/>
            <person name="Hino K."/>
            <person name="Imai K.S."/>
            <person name="Inaba K."/>
            <person name="Kano S."/>
            <person name="Kobayashi K."/>
            <person name="Kobayashi M."/>
            <person name="Lee B.I."/>
            <person name="Makabe K.W."/>
            <person name="Manohar C."/>
            <person name="Matassi G."/>
            <person name="Medina M."/>
            <person name="Mochizuki Y."/>
            <person name="Mount S."/>
            <person name="Morishita T."/>
            <person name="Miura S."/>
            <person name="Nakayama A."/>
            <person name="Nishizaka S."/>
            <person name="Nomoto H."/>
            <person name="Ohta F."/>
            <person name="Oishi K."/>
            <person name="Rigoutsos I."/>
            <person name="Sano M."/>
            <person name="Sasaki A."/>
            <person name="Sasakura Y."/>
            <person name="Shoguchi E."/>
            <person name="Shin-i T."/>
            <person name="Spagnuolo A."/>
            <person name="Stainier D."/>
            <person name="Suzuki M.M."/>
            <person name="Tassy O."/>
            <person name="Takatori N."/>
            <person name="Tokuoka M."/>
            <person name="Yagi K."/>
            <person name="Yoshizaki F."/>
            <person name="Wada S."/>
            <person name="Zhang C."/>
            <person name="Hyatt P.D."/>
            <person name="Larimer F."/>
            <person name="Detter C."/>
            <person name="Doggett N."/>
            <person name="Glavina T."/>
            <person name="Hawkins T."/>
            <person name="Richardson P."/>
            <person name="Lucas S."/>
            <person name="Kohara Y."/>
            <person name="Levine M."/>
            <person name="Satoh N."/>
            <person name="Rokhsar D.S."/>
        </authorList>
    </citation>
    <scope>NUCLEOTIDE SEQUENCE [LARGE SCALE GENOMIC DNA]</scope>
</reference>
<dbReference type="InterPro" id="IPR011004">
    <property type="entry name" value="Trimer_LpxA-like_sf"/>
</dbReference>
<dbReference type="GeneTree" id="ENSGT00940000157018"/>
<dbReference type="Pfam" id="PF25087">
    <property type="entry name" value="GMPPB_C"/>
    <property type="match status" value="1"/>
</dbReference>
<evidence type="ECO:0000313" key="4">
    <source>
        <dbReference type="Ensembl" id="ENSCINP00000022017.2"/>
    </source>
</evidence>
<dbReference type="CDD" id="cd06428">
    <property type="entry name" value="M1P_guanylylT_A_like_N"/>
    <property type="match status" value="1"/>
</dbReference>
<accession>F6TC27</accession>
<dbReference type="InterPro" id="IPR050486">
    <property type="entry name" value="Mannose-1P_guanyltransferase"/>
</dbReference>
<dbReference type="Gene3D" id="3.90.550.10">
    <property type="entry name" value="Spore Coat Polysaccharide Biosynthesis Protein SpsA, Chain A"/>
    <property type="match status" value="1"/>
</dbReference>
<dbReference type="GO" id="GO:0005737">
    <property type="term" value="C:cytoplasm"/>
    <property type="evidence" value="ECO:0000318"/>
    <property type="project" value="GO_Central"/>
</dbReference>
<reference evidence="4" key="2">
    <citation type="journal article" date="2008" name="Genome Biol.">
        <title>Improved genome assembly and evidence-based global gene model set for the chordate Ciona intestinalis: new insight into intron and operon populations.</title>
        <authorList>
            <person name="Satou Y."/>
            <person name="Mineta K."/>
            <person name="Ogasawara M."/>
            <person name="Sasakura Y."/>
            <person name="Shoguchi E."/>
            <person name="Ueno K."/>
            <person name="Yamada L."/>
            <person name="Matsumoto J."/>
            <person name="Wasserscheid J."/>
            <person name="Dewar K."/>
            <person name="Wiley G.B."/>
            <person name="Macmil S.L."/>
            <person name="Roe B.A."/>
            <person name="Zeller R.W."/>
            <person name="Hastings K.E."/>
            <person name="Lemaire P."/>
            <person name="Lindquist E."/>
            <person name="Endo T."/>
            <person name="Hotta K."/>
            <person name="Inaba K."/>
        </authorList>
    </citation>
    <scope>NUCLEOTIDE SEQUENCE [LARGE SCALE GENOMIC DNA]</scope>
    <source>
        <strain evidence="4">wild type</strain>
    </source>
</reference>
<evidence type="ECO:0000256" key="1">
    <source>
        <dbReference type="ARBA" id="ARBA00007274"/>
    </source>
</evidence>
<dbReference type="Proteomes" id="UP000008144">
    <property type="component" value="Chromosome 2"/>
</dbReference>
<keyword evidence="5" id="KW-1185">Reference proteome</keyword>
<protein>
    <submittedName>
        <fullName evidence="4">Uncharacterized protein</fullName>
    </submittedName>
</protein>
<name>F6TC27_CIOIN</name>